<reference evidence="1 2" key="2">
    <citation type="journal article" date="2015" name="Stand. Genomic Sci.">
        <title>Draft genome sequence of Cellulomonas carbonis T26(T) and comparative analysis of six Cellulomonas genomes.</title>
        <authorList>
            <person name="Zhuang W."/>
            <person name="Zhang S."/>
            <person name="Xia X."/>
            <person name="Wang G."/>
        </authorList>
    </citation>
    <scope>NUCLEOTIDE SEQUENCE [LARGE SCALE GENOMIC DNA]</scope>
    <source>
        <strain evidence="1 2">T26</strain>
    </source>
</reference>
<protein>
    <recommendedName>
        <fullName evidence="3">Ig-like domain-containing protein</fullName>
    </recommendedName>
</protein>
<gene>
    <name evidence="1" type="ORF">N868_03170</name>
</gene>
<comment type="caution">
    <text evidence="1">The sequence shown here is derived from an EMBL/GenBank/DDBJ whole genome shotgun (WGS) entry which is preliminary data.</text>
</comment>
<keyword evidence="2" id="KW-1185">Reference proteome</keyword>
<accession>A0A0A0BNQ3</accession>
<dbReference type="AlphaFoldDB" id="A0A0A0BNQ3"/>
<dbReference type="InterPro" id="IPR036179">
    <property type="entry name" value="Ig-like_dom_sf"/>
</dbReference>
<reference evidence="1 2" key="1">
    <citation type="submission" date="2013-08" db="EMBL/GenBank/DDBJ databases">
        <title>Genome sequencing of Cellulomonas carbonis T26.</title>
        <authorList>
            <person name="Chen F."/>
            <person name="Li Y."/>
            <person name="Wang G."/>
        </authorList>
    </citation>
    <scope>NUCLEOTIDE SEQUENCE [LARGE SCALE GENOMIC DNA]</scope>
    <source>
        <strain evidence="1 2">T26</strain>
    </source>
</reference>
<organism evidence="1 2">
    <name type="scientific">Cellulomonas carbonis T26</name>
    <dbReference type="NCBI Taxonomy" id="947969"/>
    <lineage>
        <taxon>Bacteria</taxon>
        <taxon>Bacillati</taxon>
        <taxon>Actinomycetota</taxon>
        <taxon>Actinomycetes</taxon>
        <taxon>Micrococcales</taxon>
        <taxon>Cellulomonadaceae</taxon>
        <taxon>Cellulomonas</taxon>
    </lineage>
</organism>
<sequence>MIALSLTALGTVGLAGPAAADHYSSVTVDGSSCYAGGLSTGIGYDLFTTDVRVTYAPDGSLLEFTCRFPTTPAPDENWYVPWTGKGPYVMAGVVCADEDGRLFEESGTFRITPNGKATLRCRLPVEEV</sequence>
<dbReference type="SUPFAM" id="SSF48726">
    <property type="entry name" value="Immunoglobulin"/>
    <property type="match status" value="1"/>
</dbReference>
<evidence type="ECO:0000313" key="2">
    <source>
        <dbReference type="Proteomes" id="UP000029839"/>
    </source>
</evidence>
<dbReference type="Proteomes" id="UP000029839">
    <property type="component" value="Unassembled WGS sequence"/>
</dbReference>
<dbReference type="EMBL" id="AXCY01000109">
    <property type="protein sequence ID" value="KGM09277.1"/>
    <property type="molecule type" value="Genomic_DNA"/>
</dbReference>
<evidence type="ECO:0008006" key="3">
    <source>
        <dbReference type="Google" id="ProtNLM"/>
    </source>
</evidence>
<evidence type="ECO:0000313" key="1">
    <source>
        <dbReference type="EMBL" id="KGM09277.1"/>
    </source>
</evidence>
<name>A0A0A0BNQ3_9CELL</name>
<proteinExistence type="predicted"/>